<dbReference type="AlphaFoldDB" id="A0A5B7EUX6"/>
<sequence>MAEQSYHGALFDHRLVLNLKACEANLMKQLLFLLQHILQPGPNFYLTLTCQSHILTLSPVVTTLHCNPDNYWTETLQYKRHHTHARPSSP</sequence>
<keyword evidence="2" id="KW-1185">Reference proteome</keyword>
<gene>
    <name evidence="1" type="ORF">E2C01_032274</name>
</gene>
<protein>
    <submittedName>
        <fullName evidence="1">Uncharacterized protein</fullName>
    </submittedName>
</protein>
<proteinExistence type="predicted"/>
<dbReference type="Proteomes" id="UP000324222">
    <property type="component" value="Unassembled WGS sequence"/>
</dbReference>
<evidence type="ECO:0000313" key="2">
    <source>
        <dbReference type="Proteomes" id="UP000324222"/>
    </source>
</evidence>
<evidence type="ECO:0000313" key="1">
    <source>
        <dbReference type="EMBL" id="MPC38760.1"/>
    </source>
</evidence>
<accession>A0A5B7EUX6</accession>
<organism evidence="1 2">
    <name type="scientific">Portunus trituberculatus</name>
    <name type="common">Swimming crab</name>
    <name type="synonym">Neptunus trituberculatus</name>
    <dbReference type="NCBI Taxonomy" id="210409"/>
    <lineage>
        <taxon>Eukaryota</taxon>
        <taxon>Metazoa</taxon>
        <taxon>Ecdysozoa</taxon>
        <taxon>Arthropoda</taxon>
        <taxon>Crustacea</taxon>
        <taxon>Multicrustacea</taxon>
        <taxon>Malacostraca</taxon>
        <taxon>Eumalacostraca</taxon>
        <taxon>Eucarida</taxon>
        <taxon>Decapoda</taxon>
        <taxon>Pleocyemata</taxon>
        <taxon>Brachyura</taxon>
        <taxon>Eubrachyura</taxon>
        <taxon>Portunoidea</taxon>
        <taxon>Portunidae</taxon>
        <taxon>Portuninae</taxon>
        <taxon>Portunus</taxon>
    </lineage>
</organism>
<name>A0A5B7EUX6_PORTR</name>
<comment type="caution">
    <text evidence="1">The sequence shown here is derived from an EMBL/GenBank/DDBJ whole genome shotgun (WGS) entry which is preliminary data.</text>
</comment>
<dbReference type="EMBL" id="VSRR010004162">
    <property type="protein sequence ID" value="MPC38760.1"/>
    <property type="molecule type" value="Genomic_DNA"/>
</dbReference>
<reference evidence="1 2" key="1">
    <citation type="submission" date="2019-05" db="EMBL/GenBank/DDBJ databases">
        <title>Another draft genome of Portunus trituberculatus and its Hox gene families provides insights of decapod evolution.</title>
        <authorList>
            <person name="Jeong J.-H."/>
            <person name="Song I."/>
            <person name="Kim S."/>
            <person name="Choi T."/>
            <person name="Kim D."/>
            <person name="Ryu S."/>
            <person name="Kim W."/>
        </authorList>
    </citation>
    <scope>NUCLEOTIDE SEQUENCE [LARGE SCALE GENOMIC DNA]</scope>
    <source>
        <tissue evidence="1">Muscle</tissue>
    </source>
</reference>